<dbReference type="Proteomes" id="UP000612585">
    <property type="component" value="Unassembled WGS sequence"/>
</dbReference>
<keyword evidence="3" id="KW-1185">Reference proteome</keyword>
<protein>
    <recommendedName>
        <fullName evidence="4">TadE-like protein</fullName>
    </recommendedName>
</protein>
<reference evidence="2" key="1">
    <citation type="submission" date="2021-01" db="EMBL/GenBank/DDBJ databases">
        <title>Whole genome shotgun sequence of Virgisporangium aurantiacum NBRC 16421.</title>
        <authorList>
            <person name="Komaki H."/>
            <person name="Tamura T."/>
        </authorList>
    </citation>
    <scope>NUCLEOTIDE SEQUENCE</scope>
    <source>
        <strain evidence="2">NBRC 16421</strain>
    </source>
</reference>
<keyword evidence="1" id="KW-0812">Transmembrane</keyword>
<evidence type="ECO:0008006" key="4">
    <source>
        <dbReference type="Google" id="ProtNLM"/>
    </source>
</evidence>
<dbReference type="AlphaFoldDB" id="A0A8J3ZEE9"/>
<evidence type="ECO:0000313" key="3">
    <source>
        <dbReference type="Proteomes" id="UP000612585"/>
    </source>
</evidence>
<keyword evidence="1" id="KW-1133">Transmembrane helix</keyword>
<name>A0A8J3ZEE9_9ACTN</name>
<feature type="transmembrane region" description="Helical" evidence="1">
    <location>
        <begin position="20"/>
        <end position="39"/>
    </location>
</feature>
<sequence>MTVHMRHRRIRRADRGSVSVEMAVIVLPLAAVMAVFAIFCTRLAVVRLDLNAAAAAAARAASMARTPQAATAAAVEAAHQNLAGHRRTCDPLEVAVDGTDYRRGGRIAVTITCRMSTAGLTGLGLPGTLTGSATAHAVIDTHRAVSLGSTGSRGRSGPS</sequence>
<organism evidence="2 3">
    <name type="scientific">Virgisporangium aurantiacum</name>
    <dbReference type="NCBI Taxonomy" id="175570"/>
    <lineage>
        <taxon>Bacteria</taxon>
        <taxon>Bacillati</taxon>
        <taxon>Actinomycetota</taxon>
        <taxon>Actinomycetes</taxon>
        <taxon>Micromonosporales</taxon>
        <taxon>Micromonosporaceae</taxon>
        <taxon>Virgisporangium</taxon>
    </lineage>
</organism>
<dbReference type="EMBL" id="BOPG01000077">
    <property type="protein sequence ID" value="GIJ62401.1"/>
    <property type="molecule type" value="Genomic_DNA"/>
</dbReference>
<accession>A0A8J3ZEE9</accession>
<gene>
    <name evidence="2" type="ORF">Vau01_099170</name>
</gene>
<proteinExistence type="predicted"/>
<comment type="caution">
    <text evidence="2">The sequence shown here is derived from an EMBL/GenBank/DDBJ whole genome shotgun (WGS) entry which is preliminary data.</text>
</comment>
<keyword evidence="1" id="KW-0472">Membrane</keyword>
<evidence type="ECO:0000256" key="1">
    <source>
        <dbReference type="SAM" id="Phobius"/>
    </source>
</evidence>
<evidence type="ECO:0000313" key="2">
    <source>
        <dbReference type="EMBL" id="GIJ62401.1"/>
    </source>
</evidence>